<dbReference type="RefSeq" id="WP_120275426.1">
    <property type="nucleotide sequence ID" value="NZ_RAPN01000005.1"/>
</dbReference>
<accession>A0A419VVD6</accession>
<dbReference type="OrthoDB" id="2473397at2"/>
<gene>
    <name evidence="3" type="ORF">BC643_4411</name>
</gene>
<comment type="caution">
    <text evidence="3">The sequence shown here is derived from an EMBL/GenBank/DDBJ whole genome shotgun (WGS) entry which is preliminary data.</text>
</comment>
<proteinExistence type="predicted"/>
<organism evidence="3 4">
    <name type="scientific">Mangrovibacterium diazotrophicum</name>
    <dbReference type="NCBI Taxonomy" id="1261403"/>
    <lineage>
        <taxon>Bacteria</taxon>
        <taxon>Pseudomonadati</taxon>
        <taxon>Bacteroidota</taxon>
        <taxon>Bacteroidia</taxon>
        <taxon>Marinilabiliales</taxon>
        <taxon>Prolixibacteraceae</taxon>
        <taxon>Mangrovibacterium</taxon>
    </lineage>
</organism>
<dbReference type="InterPro" id="IPR007730">
    <property type="entry name" value="SPOR-like_dom"/>
</dbReference>
<evidence type="ECO:0000256" key="1">
    <source>
        <dbReference type="SAM" id="SignalP"/>
    </source>
</evidence>
<feature type="domain" description="SPOR" evidence="2">
    <location>
        <begin position="73"/>
        <end position="139"/>
    </location>
</feature>
<dbReference type="Proteomes" id="UP000283387">
    <property type="component" value="Unassembled WGS sequence"/>
</dbReference>
<dbReference type="GO" id="GO:0042834">
    <property type="term" value="F:peptidoglycan binding"/>
    <property type="evidence" value="ECO:0007669"/>
    <property type="project" value="InterPro"/>
</dbReference>
<evidence type="ECO:0000313" key="4">
    <source>
        <dbReference type="Proteomes" id="UP000283387"/>
    </source>
</evidence>
<dbReference type="AlphaFoldDB" id="A0A419VVD6"/>
<keyword evidence="4" id="KW-1185">Reference proteome</keyword>
<feature type="signal peptide" evidence="1">
    <location>
        <begin position="1"/>
        <end position="19"/>
    </location>
</feature>
<keyword evidence="1" id="KW-0732">Signal</keyword>
<dbReference type="EMBL" id="RAPN01000005">
    <property type="protein sequence ID" value="RKD86095.1"/>
    <property type="molecule type" value="Genomic_DNA"/>
</dbReference>
<protein>
    <submittedName>
        <fullName evidence="3">Sporulation related protein</fullName>
    </submittedName>
</protein>
<dbReference type="Gene3D" id="3.30.70.1070">
    <property type="entry name" value="Sporulation related repeat"/>
    <property type="match status" value="1"/>
</dbReference>
<evidence type="ECO:0000259" key="2">
    <source>
        <dbReference type="Pfam" id="PF05036"/>
    </source>
</evidence>
<dbReference type="Pfam" id="PF05036">
    <property type="entry name" value="SPOR"/>
    <property type="match status" value="1"/>
</dbReference>
<sequence>MKLPIVGIIFLLFHLSVSAQEMTYKPAATSGGATILNRIDVQQDSRIDTLLNNHIEMNKKKGGTDGFRLEIFFSSGTSARQEAMKVRTDFLRIFPDVPAYMSFQSPNFKIRIGDCRTKSEALRLKEKIKKNYPNAFIVPDLIQFPKLYTADSN</sequence>
<feature type="chain" id="PRO_5019151856" evidence="1">
    <location>
        <begin position="20"/>
        <end position="153"/>
    </location>
</feature>
<dbReference type="InterPro" id="IPR036680">
    <property type="entry name" value="SPOR-like_sf"/>
</dbReference>
<evidence type="ECO:0000313" key="3">
    <source>
        <dbReference type="EMBL" id="RKD86095.1"/>
    </source>
</evidence>
<reference evidence="3 4" key="1">
    <citation type="submission" date="2018-09" db="EMBL/GenBank/DDBJ databases">
        <title>Genomic Encyclopedia of Archaeal and Bacterial Type Strains, Phase II (KMG-II): from individual species to whole genera.</title>
        <authorList>
            <person name="Goeker M."/>
        </authorList>
    </citation>
    <scope>NUCLEOTIDE SEQUENCE [LARGE SCALE GENOMIC DNA]</scope>
    <source>
        <strain evidence="3 4">DSM 27148</strain>
    </source>
</reference>
<name>A0A419VVD6_9BACT</name>